<evidence type="ECO:0000313" key="4">
    <source>
        <dbReference type="Proteomes" id="UP001500893"/>
    </source>
</evidence>
<dbReference type="InterPro" id="IPR009839">
    <property type="entry name" value="SseB_N"/>
</dbReference>
<accession>A0ABP6HPG7</accession>
<evidence type="ECO:0000313" key="3">
    <source>
        <dbReference type="EMBL" id="GAA2782954.1"/>
    </source>
</evidence>
<evidence type="ECO:0000259" key="2">
    <source>
        <dbReference type="Pfam" id="PF07179"/>
    </source>
</evidence>
<evidence type="ECO:0000256" key="1">
    <source>
        <dbReference type="SAM" id="MobiDB-lite"/>
    </source>
</evidence>
<feature type="domain" description="SseB protein N-terminal" evidence="2">
    <location>
        <begin position="110"/>
        <end position="190"/>
    </location>
</feature>
<keyword evidence="4" id="KW-1185">Reference proteome</keyword>
<feature type="compositionally biased region" description="Basic and acidic residues" evidence="1">
    <location>
        <begin position="1"/>
        <end position="25"/>
    </location>
</feature>
<proteinExistence type="predicted"/>
<name>A0ABP6HPG7_9ACTN</name>
<comment type="caution">
    <text evidence="3">The sequence shown here is derived from an EMBL/GenBank/DDBJ whole genome shotgun (WGS) entry which is preliminary data.</text>
</comment>
<organism evidence="3 4">
    <name type="scientific">Streptomyces rameus</name>
    <dbReference type="NCBI Taxonomy" id="68261"/>
    <lineage>
        <taxon>Bacteria</taxon>
        <taxon>Bacillati</taxon>
        <taxon>Actinomycetota</taxon>
        <taxon>Actinomycetes</taxon>
        <taxon>Kitasatosporales</taxon>
        <taxon>Streptomycetaceae</taxon>
        <taxon>Streptomyces</taxon>
    </lineage>
</organism>
<dbReference type="Pfam" id="PF07179">
    <property type="entry name" value="SseB"/>
    <property type="match status" value="1"/>
</dbReference>
<protein>
    <recommendedName>
        <fullName evidence="2">SseB protein N-terminal domain-containing protein</fullName>
    </recommendedName>
</protein>
<gene>
    <name evidence="3" type="ORF">GCM10010521_71990</name>
</gene>
<dbReference type="EMBL" id="BAAAVM010000154">
    <property type="protein sequence ID" value="GAA2782954.1"/>
    <property type="molecule type" value="Genomic_DNA"/>
</dbReference>
<reference evidence="4" key="1">
    <citation type="journal article" date="2019" name="Int. J. Syst. Evol. Microbiol.">
        <title>The Global Catalogue of Microorganisms (GCM) 10K type strain sequencing project: providing services to taxonomists for standard genome sequencing and annotation.</title>
        <authorList>
            <consortium name="The Broad Institute Genomics Platform"/>
            <consortium name="The Broad Institute Genome Sequencing Center for Infectious Disease"/>
            <person name="Wu L."/>
            <person name="Ma J."/>
        </authorList>
    </citation>
    <scope>NUCLEOTIDE SEQUENCE [LARGE SCALE GENOMIC DNA]</scope>
    <source>
        <strain evidence="4">JCM 11574</strain>
    </source>
</reference>
<feature type="region of interest" description="Disordered" evidence="1">
    <location>
        <begin position="1"/>
        <end position="67"/>
    </location>
</feature>
<sequence>MNILELDHETGLKSHPADGDLRVDEQGTAPGAHDRTEAERRAARQEDPGSAETGAAAPAPSRSRLRDIADQTVVTTGRSGTAAAAVEALTDRTPAQPPAAAAAPGGDAAQVKARQRQFLHELGEFRRSRVLVPVDALPDGSGGEAPLTVDAGGVRWILAFTGEAALARYAVARGEAERKRRYWRVWGAALLDAAVPTVAGSGMPCGLLVDVADGEHGRVLPPVLGVVPQDVAVDGPVPALTPSDGTEKGE</sequence>
<feature type="compositionally biased region" description="Basic and acidic residues" evidence="1">
    <location>
        <begin position="32"/>
        <end position="47"/>
    </location>
</feature>
<dbReference type="Proteomes" id="UP001500893">
    <property type="component" value="Unassembled WGS sequence"/>
</dbReference>